<dbReference type="RefSeq" id="WP_009625133.1">
    <property type="nucleotide sequence ID" value="NZ_VBTY01000004.1"/>
</dbReference>
<dbReference type="AlphaFoldDB" id="A0A9X4M3L3"/>
<feature type="transmembrane region" description="Helical" evidence="9">
    <location>
        <begin position="705"/>
        <end position="726"/>
    </location>
</feature>
<feature type="transmembrane region" description="Helical" evidence="9">
    <location>
        <begin position="268"/>
        <end position="292"/>
    </location>
</feature>
<feature type="transmembrane region" description="Helical" evidence="9">
    <location>
        <begin position="753"/>
        <end position="774"/>
    </location>
</feature>
<dbReference type="FunFam" id="3.40.50.1000:FF:000083">
    <property type="entry name" value="Sodium/potassium-transporting ATPase subunit alpha"/>
    <property type="match status" value="1"/>
</dbReference>
<evidence type="ECO:0000256" key="6">
    <source>
        <dbReference type="ARBA" id="ARBA00022989"/>
    </source>
</evidence>
<dbReference type="InterPro" id="IPR023298">
    <property type="entry name" value="ATPase_P-typ_TM_dom_sf"/>
</dbReference>
<dbReference type="SUPFAM" id="SSF81665">
    <property type="entry name" value="Calcium ATPase, transmembrane domain M"/>
    <property type="match status" value="1"/>
</dbReference>
<dbReference type="InterPro" id="IPR044492">
    <property type="entry name" value="P_typ_ATPase_HD_dom"/>
</dbReference>
<organism evidence="11 12">
    <name type="scientific">Pseudanabaena catenata USMAC16</name>
    <dbReference type="NCBI Taxonomy" id="1855837"/>
    <lineage>
        <taxon>Bacteria</taxon>
        <taxon>Bacillati</taxon>
        <taxon>Cyanobacteriota</taxon>
        <taxon>Cyanophyceae</taxon>
        <taxon>Pseudanabaenales</taxon>
        <taxon>Pseudanabaenaceae</taxon>
        <taxon>Pseudanabaena</taxon>
    </lineage>
</organism>
<comment type="subcellular location">
    <subcellularLocation>
        <location evidence="1">Membrane</location>
        <topology evidence="1">Multi-pass membrane protein</topology>
    </subcellularLocation>
</comment>
<evidence type="ECO:0000256" key="4">
    <source>
        <dbReference type="ARBA" id="ARBA00022840"/>
    </source>
</evidence>
<keyword evidence="3" id="KW-0547">Nucleotide-binding</keyword>
<dbReference type="Pfam" id="PF00702">
    <property type="entry name" value="Hydrolase"/>
    <property type="match status" value="1"/>
</dbReference>
<evidence type="ECO:0000313" key="11">
    <source>
        <dbReference type="EMBL" id="MDG3493103.1"/>
    </source>
</evidence>
<keyword evidence="2 9" id="KW-0812">Transmembrane</keyword>
<dbReference type="InterPro" id="IPR023214">
    <property type="entry name" value="HAD_sf"/>
</dbReference>
<dbReference type="GO" id="GO:0005524">
    <property type="term" value="F:ATP binding"/>
    <property type="evidence" value="ECO:0007669"/>
    <property type="project" value="UniProtKB-KW"/>
</dbReference>
<evidence type="ECO:0000256" key="5">
    <source>
        <dbReference type="ARBA" id="ARBA00022967"/>
    </source>
</evidence>
<dbReference type="InterPro" id="IPR004014">
    <property type="entry name" value="ATPase_P-typ_cation-transptr_N"/>
</dbReference>
<dbReference type="Pfam" id="PF00122">
    <property type="entry name" value="E1-E2_ATPase"/>
    <property type="match status" value="1"/>
</dbReference>
<dbReference type="InterPro" id="IPR008250">
    <property type="entry name" value="ATPase_P-typ_transduc_dom_A_sf"/>
</dbReference>
<dbReference type="SUPFAM" id="SSF56784">
    <property type="entry name" value="HAD-like"/>
    <property type="match status" value="1"/>
</dbReference>
<feature type="transmembrane region" description="Helical" evidence="9">
    <location>
        <begin position="238"/>
        <end position="256"/>
    </location>
</feature>
<dbReference type="PANTHER" id="PTHR42861">
    <property type="entry name" value="CALCIUM-TRANSPORTING ATPASE"/>
    <property type="match status" value="1"/>
</dbReference>
<feature type="transmembrane region" description="Helical" evidence="9">
    <location>
        <begin position="831"/>
        <end position="850"/>
    </location>
</feature>
<dbReference type="Gene3D" id="2.70.150.10">
    <property type="entry name" value="Calcium-transporting ATPase, cytoplasmic transduction domain A"/>
    <property type="match status" value="1"/>
</dbReference>
<dbReference type="Pfam" id="PF00689">
    <property type="entry name" value="Cation_ATPase_C"/>
    <property type="match status" value="1"/>
</dbReference>
<dbReference type="InterPro" id="IPR059000">
    <property type="entry name" value="ATPase_P-type_domA"/>
</dbReference>
<feature type="transmembrane region" description="Helical" evidence="9">
    <location>
        <begin position="38"/>
        <end position="64"/>
    </location>
</feature>
<feature type="transmembrane region" description="Helical" evidence="9">
    <location>
        <begin position="865"/>
        <end position="882"/>
    </location>
</feature>
<dbReference type="SUPFAM" id="SSF81653">
    <property type="entry name" value="Calcium ATPase, transduction domain A"/>
    <property type="match status" value="1"/>
</dbReference>
<dbReference type="InterPro" id="IPR001757">
    <property type="entry name" value="P_typ_ATPase"/>
</dbReference>
<feature type="domain" description="Cation-transporting P-type ATPase N-terminal" evidence="10">
    <location>
        <begin position="1"/>
        <end position="66"/>
    </location>
</feature>
<sequence>MKSVLNPQELTGLSEQEVIQRLQAEGYNELPSSDRRNILGIILEITSEPIFLLLLGCGGIYLFLGDVQEALILLGFVFFIVVINLYQEQKTEKSLEALRDLSSPRALVIRDGVRKRIAGREVVRSDLIVIAEGDRIPADGVLLWSTHLTVDESLLTGESVPVRKTALEDGEPVPINRAGGDDLPYVYSGTLAVQGQAIVEVQATGSKTEMGKIGKALQTIKQEDSKLQKETRRMVKQLTVIAIAICVVAVVIYGITRGDWLHGVLAGLALGMAILPNEIPVVLAIFLALGAWRFSQQNVLTRRIPVVETLGSATVLCVDKTGTLTINQMTVQQLFVYQKESQCPAFYDLTLHEREVLPEDFHRLIEYGILASRKDPFDPMEKALKLVGVELLTGTEHLHDDWDILREYPLSGELRAMSCVWEPSQDGESQGGESQGGESQGGEKEIAAKGAPEAIADLCHFSSEAIADLATQVNIMASVGLRVLGVAKGTLSANSLRHIHPVDGSLPSDQHDFDFEFIGLVGLADPVRSNVAPAIAECYQAGIRVVMITGDYPSTAQNIAKQIGLSGGEVITGSELEQMSAEQLQSRIRSTNIFARVVPEQKLLIVNALKQSGEIVAMTGDGVNDAPALKAAHIGIAMGERGTDVARESADLVLLNDDFNSIVGSVKLGRRIFDNLKKGMAYTLAVHIPIAGISLVPIFMQWPLVLLPIHIAFLHLIIDPACTIAFEAEPAEANIMQRSPRNPKEPLFDKRTLQIAFFQGLSVLVVLVMVYAIAYYQGNYAPNVKLCSAGACDARGLVFTTLIVSNLAMILTNRSWTKTIISTMRVPNPAIWWIIDGGVLFLGLILYIPFLRQLFQFDYLHFEDLAIALLSGIASVIWFELFKWKTAK</sequence>
<keyword evidence="6 9" id="KW-1133">Transmembrane helix</keyword>
<name>A0A9X4M3L3_9CYAN</name>
<feature type="transmembrane region" description="Helical" evidence="9">
    <location>
        <begin position="70"/>
        <end position="86"/>
    </location>
</feature>
<dbReference type="InterPro" id="IPR006068">
    <property type="entry name" value="ATPase_P-typ_cation-transptr_C"/>
</dbReference>
<dbReference type="SFLD" id="SFLDF00027">
    <property type="entry name" value="p-type_atpase"/>
    <property type="match status" value="1"/>
</dbReference>
<dbReference type="PRINTS" id="PR00119">
    <property type="entry name" value="CATATPASE"/>
</dbReference>
<keyword evidence="4" id="KW-0067">ATP-binding</keyword>
<dbReference type="GO" id="GO:0016887">
    <property type="term" value="F:ATP hydrolysis activity"/>
    <property type="evidence" value="ECO:0007669"/>
    <property type="project" value="InterPro"/>
</dbReference>
<dbReference type="SFLD" id="SFLDS00003">
    <property type="entry name" value="Haloacid_Dehalogenase"/>
    <property type="match status" value="1"/>
</dbReference>
<dbReference type="Proteomes" id="UP001152872">
    <property type="component" value="Unassembled WGS sequence"/>
</dbReference>
<feature type="transmembrane region" description="Helical" evidence="9">
    <location>
        <begin position="680"/>
        <end position="699"/>
    </location>
</feature>
<dbReference type="Gene3D" id="1.20.1110.10">
    <property type="entry name" value="Calcium-transporting ATPase, transmembrane domain"/>
    <property type="match status" value="2"/>
</dbReference>
<feature type="region of interest" description="Disordered" evidence="8">
    <location>
        <begin position="423"/>
        <end position="447"/>
    </location>
</feature>
<dbReference type="PRINTS" id="PR00120">
    <property type="entry name" value="HATPASE"/>
</dbReference>
<feature type="compositionally biased region" description="Gly residues" evidence="8">
    <location>
        <begin position="429"/>
        <end position="440"/>
    </location>
</feature>
<dbReference type="InterPro" id="IPR018303">
    <property type="entry name" value="ATPase_P-typ_P_site"/>
</dbReference>
<evidence type="ECO:0000256" key="9">
    <source>
        <dbReference type="SAM" id="Phobius"/>
    </source>
</evidence>
<dbReference type="Gene3D" id="3.40.1110.10">
    <property type="entry name" value="Calcium-transporting ATPase, cytoplasmic domain N"/>
    <property type="match status" value="2"/>
</dbReference>
<evidence type="ECO:0000256" key="7">
    <source>
        <dbReference type="ARBA" id="ARBA00023136"/>
    </source>
</evidence>
<proteinExistence type="predicted"/>
<keyword evidence="7 9" id="KW-0472">Membrane</keyword>
<dbReference type="SMART" id="SM00831">
    <property type="entry name" value="Cation_ATPase_N"/>
    <property type="match status" value="1"/>
</dbReference>
<reference evidence="11" key="1">
    <citation type="submission" date="2019-05" db="EMBL/GenBank/DDBJ databases">
        <title>Whole genome sequencing of Pseudanabaena catenata USMAC16.</title>
        <authorList>
            <person name="Khan Z."/>
            <person name="Omar W.M."/>
            <person name="Convey P."/>
            <person name="Merican F."/>
            <person name="Najimudin N."/>
        </authorList>
    </citation>
    <scope>NUCLEOTIDE SEQUENCE</scope>
    <source>
        <strain evidence="11">USMAC16</strain>
    </source>
</reference>
<dbReference type="InterPro" id="IPR023299">
    <property type="entry name" value="ATPase_P-typ_cyto_dom_N"/>
</dbReference>
<dbReference type="Gene3D" id="3.40.50.1000">
    <property type="entry name" value="HAD superfamily/HAD-like"/>
    <property type="match status" value="2"/>
</dbReference>
<evidence type="ECO:0000256" key="8">
    <source>
        <dbReference type="SAM" id="MobiDB-lite"/>
    </source>
</evidence>
<evidence type="ECO:0000313" key="12">
    <source>
        <dbReference type="Proteomes" id="UP001152872"/>
    </source>
</evidence>
<evidence type="ECO:0000256" key="3">
    <source>
        <dbReference type="ARBA" id="ARBA00022741"/>
    </source>
</evidence>
<dbReference type="GO" id="GO:0016020">
    <property type="term" value="C:membrane"/>
    <property type="evidence" value="ECO:0007669"/>
    <property type="project" value="UniProtKB-SubCell"/>
</dbReference>
<dbReference type="InterPro" id="IPR036412">
    <property type="entry name" value="HAD-like_sf"/>
</dbReference>
<evidence type="ECO:0000256" key="2">
    <source>
        <dbReference type="ARBA" id="ARBA00022692"/>
    </source>
</evidence>
<dbReference type="Pfam" id="PF00690">
    <property type="entry name" value="Cation_ATPase_N"/>
    <property type="match status" value="1"/>
</dbReference>
<keyword evidence="12" id="KW-1185">Reference proteome</keyword>
<dbReference type="NCBIfam" id="TIGR01494">
    <property type="entry name" value="ATPase_P-type"/>
    <property type="match status" value="2"/>
</dbReference>
<gene>
    <name evidence="11" type="ORF">FEV09_00870</name>
</gene>
<evidence type="ECO:0000256" key="1">
    <source>
        <dbReference type="ARBA" id="ARBA00004141"/>
    </source>
</evidence>
<dbReference type="SFLD" id="SFLDG00002">
    <property type="entry name" value="C1.7:_P-type_atpase_like"/>
    <property type="match status" value="1"/>
</dbReference>
<protein>
    <submittedName>
        <fullName evidence="11">Cation-translocating P-type ATPase</fullName>
    </submittedName>
</protein>
<comment type="caution">
    <text evidence="11">The sequence shown here is derived from an EMBL/GenBank/DDBJ whole genome shotgun (WGS) entry which is preliminary data.</text>
</comment>
<dbReference type="EMBL" id="VBTY01000004">
    <property type="protein sequence ID" value="MDG3493103.1"/>
    <property type="molecule type" value="Genomic_DNA"/>
</dbReference>
<evidence type="ECO:0000259" key="10">
    <source>
        <dbReference type="SMART" id="SM00831"/>
    </source>
</evidence>
<dbReference type="PROSITE" id="PS00154">
    <property type="entry name" value="ATPASE_E1_E2"/>
    <property type="match status" value="1"/>
</dbReference>
<feature type="transmembrane region" description="Helical" evidence="9">
    <location>
        <begin position="794"/>
        <end position="811"/>
    </location>
</feature>
<keyword evidence="5" id="KW-1278">Translocase</keyword>
<accession>A0A9X4M3L3</accession>